<evidence type="ECO:0008006" key="3">
    <source>
        <dbReference type="Google" id="ProtNLM"/>
    </source>
</evidence>
<proteinExistence type="predicted"/>
<dbReference type="EMBL" id="HACG01034850">
    <property type="protein sequence ID" value="CEK81715.1"/>
    <property type="molecule type" value="Transcribed_RNA"/>
</dbReference>
<name>A0A0B7AP73_9EUPU</name>
<dbReference type="EMBL" id="HACG01034849">
    <property type="protein sequence ID" value="CEK81714.1"/>
    <property type="molecule type" value="Transcribed_RNA"/>
</dbReference>
<accession>A0A0B7AP73</accession>
<evidence type="ECO:0000313" key="2">
    <source>
        <dbReference type="EMBL" id="CEK81715.1"/>
    </source>
</evidence>
<dbReference type="Gene3D" id="3.90.70.10">
    <property type="entry name" value="Cysteine proteinases"/>
    <property type="match status" value="1"/>
</dbReference>
<dbReference type="InterPro" id="IPR018616">
    <property type="entry name" value="GUCD1"/>
</dbReference>
<dbReference type="PANTHER" id="PTHR31400">
    <property type="entry name" value="GUANYLYL CYCLASE DOMAIN CONTAINING PROTEIN 1 GUCD1"/>
    <property type="match status" value="1"/>
</dbReference>
<gene>
    <name evidence="2" type="primary">ORF127587</name>
    <name evidence="1" type="synonym">ORF127582</name>
</gene>
<evidence type="ECO:0000313" key="1">
    <source>
        <dbReference type="EMBL" id="CEK81714.1"/>
    </source>
</evidence>
<dbReference type="AlphaFoldDB" id="A0A0B7AP73"/>
<sequence length="265" mass="30192">MEVVNIEVDNSDQQTETRNRHIISVPFVQQCYSWDCGLACVSMILSMFGEPCDDVYTKDLDYLQCGESVWTIDLAYILSRHNIQSCLYTITLGVNSEHINKVFYQKHFSVDEIRVKEMFNKAAQQGILVQKRSLSIEDMIVHLQEDNPIISLVNWTLMTCLWCESKVRKCWSCITCNQGPYQGHFVVVVGFDRQKDLIFYKNPDGRSHDLCGIQSDQFQKARISDGTDQDTLFVFNQTFKGGISNCGGDMQDVGNCGGNMQDVCN</sequence>
<reference evidence="2" key="1">
    <citation type="submission" date="2014-12" db="EMBL/GenBank/DDBJ databases">
        <title>Insight into the proteome of Arion vulgaris.</title>
        <authorList>
            <person name="Aradska J."/>
            <person name="Bulat T."/>
            <person name="Smidak R."/>
            <person name="Sarate P."/>
            <person name="Gangsoo J."/>
            <person name="Sialana F."/>
            <person name="Bilban M."/>
            <person name="Lubec G."/>
        </authorList>
    </citation>
    <scope>NUCLEOTIDE SEQUENCE</scope>
    <source>
        <tissue evidence="2">Skin</tissue>
    </source>
</reference>
<dbReference type="Pfam" id="PF09778">
    <property type="entry name" value="Guanylate_cyc_2"/>
    <property type="match status" value="1"/>
</dbReference>
<organism evidence="2">
    <name type="scientific">Arion vulgaris</name>
    <dbReference type="NCBI Taxonomy" id="1028688"/>
    <lineage>
        <taxon>Eukaryota</taxon>
        <taxon>Metazoa</taxon>
        <taxon>Spiralia</taxon>
        <taxon>Lophotrochozoa</taxon>
        <taxon>Mollusca</taxon>
        <taxon>Gastropoda</taxon>
        <taxon>Heterobranchia</taxon>
        <taxon>Euthyneura</taxon>
        <taxon>Panpulmonata</taxon>
        <taxon>Eupulmonata</taxon>
        <taxon>Stylommatophora</taxon>
        <taxon>Helicina</taxon>
        <taxon>Arionoidea</taxon>
        <taxon>Arionidae</taxon>
        <taxon>Arion</taxon>
    </lineage>
</organism>
<protein>
    <recommendedName>
        <fullName evidence="3">Peptidase C39 domain-containing protein</fullName>
    </recommendedName>
</protein>
<dbReference type="PANTHER" id="PTHR31400:SF1">
    <property type="entry name" value="PROTEIN GUCD1"/>
    <property type="match status" value="1"/>
</dbReference>